<dbReference type="Pfam" id="PF21082">
    <property type="entry name" value="MS_channel_3rd"/>
    <property type="match status" value="1"/>
</dbReference>
<evidence type="ECO:0000256" key="4">
    <source>
        <dbReference type="ARBA" id="ARBA00022692"/>
    </source>
</evidence>
<dbReference type="Pfam" id="PF00924">
    <property type="entry name" value="MS_channel_2nd"/>
    <property type="match status" value="1"/>
</dbReference>
<feature type="domain" description="Mechanosensitive ion channel MscS C-terminal" evidence="9">
    <location>
        <begin position="175"/>
        <end position="257"/>
    </location>
</feature>
<evidence type="ECO:0000259" key="10">
    <source>
        <dbReference type="Pfam" id="PF21088"/>
    </source>
</evidence>
<reference evidence="11 12" key="1">
    <citation type="submission" date="2017-03" db="EMBL/GenBank/DDBJ databases">
        <title>Genome sequence of Clostridium thermoalcaliphilum DSM 7309.</title>
        <authorList>
            <person name="Poehlein A."/>
            <person name="Daniel R."/>
        </authorList>
    </citation>
    <scope>NUCLEOTIDE SEQUENCE [LARGE SCALE GENOMIC DNA]</scope>
    <source>
        <strain evidence="11 12">DSM 7309</strain>
    </source>
</reference>
<dbReference type="Gene3D" id="1.10.287.1260">
    <property type="match status" value="1"/>
</dbReference>
<keyword evidence="6 7" id="KW-0472">Membrane</keyword>
<dbReference type="InterPro" id="IPR049278">
    <property type="entry name" value="MS_channel_C"/>
</dbReference>
<dbReference type="AlphaFoldDB" id="A0A1V4I4B0"/>
<dbReference type="Gene3D" id="3.30.70.100">
    <property type="match status" value="1"/>
</dbReference>
<evidence type="ECO:0000256" key="5">
    <source>
        <dbReference type="ARBA" id="ARBA00022989"/>
    </source>
</evidence>
<dbReference type="InterPro" id="IPR008910">
    <property type="entry name" value="MSC_TM_helix"/>
</dbReference>
<sequence>MEIDMIQEVKNYFIKYGLDIIAAIFILIGGVYLSRKLRKIARRFLEKASIDISLVGFISQLIYVLCVVFVGVSVLNKLGMPTTSFVAVLGAAGFAVGLALQGSLSNFASGVLILIFKPFRVKDFIEGSGVSGIVEEIQIFNTILKTVDNKTIVVPNSKLTSDNIINYTLQDKRRIDFVFGVSYDNDIKKVKSVIRGIFEKEVRILNDPNPIIGVLEFGDNSINIVARPWVKTEDYWPVYFDIMEKVKYEFDKNEIEIPYPQRVVYLKTKDEDEK</sequence>
<dbReference type="InterPro" id="IPR006685">
    <property type="entry name" value="MscS_channel_2nd"/>
</dbReference>
<evidence type="ECO:0000259" key="9">
    <source>
        <dbReference type="Pfam" id="PF21082"/>
    </source>
</evidence>
<protein>
    <submittedName>
        <fullName evidence="11">Small-conductance mechanosensitive channel</fullName>
    </submittedName>
</protein>
<dbReference type="InterPro" id="IPR010920">
    <property type="entry name" value="LSM_dom_sf"/>
</dbReference>
<organism evidence="11 12">
    <name type="scientific">Alkalithermobacter paradoxus</name>
    <dbReference type="NCBI Taxonomy" id="29349"/>
    <lineage>
        <taxon>Bacteria</taxon>
        <taxon>Bacillati</taxon>
        <taxon>Bacillota</taxon>
        <taxon>Clostridia</taxon>
        <taxon>Peptostreptococcales</taxon>
        <taxon>Tepidibacteraceae</taxon>
        <taxon>Alkalithermobacter</taxon>
    </lineage>
</organism>
<dbReference type="PANTHER" id="PTHR30221:SF1">
    <property type="entry name" value="SMALL-CONDUCTANCE MECHANOSENSITIVE CHANNEL"/>
    <property type="match status" value="1"/>
</dbReference>
<comment type="subcellular location">
    <subcellularLocation>
        <location evidence="1">Cell membrane</location>
        <topology evidence="1">Multi-pass membrane protein</topology>
    </subcellularLocation>
</comment>
<evidence type="ECO:0000313" key="12">
    <source>
        <dbReference type="Proteomes" id="UP000190140"/>
    </source>
</evidence>
<feature type="domain" description="Mechanosensitive ion channel transmembrane helices 2/3" evidence="10">
    <location>
        <begin position="61"/>
        <end position="101"/>
    </location>
</feature>
<dbReference type="InterPro" id="IPR023408">
    <property type="entry name" value="MscS_beta-dom_sf"/>
</dbReference>
<feature type="transmembrane region" description="Helical" evidence="7">
    <location>
        <begin position="12"/>
        <end position="33"/>
    </location>
</feature>
<evidence type="ECO:0000256" key="1">
    <source>
        <dbReference type="ARBA" id="ARBA00004651"/>
    </source>
</evidence>
<dbReference type="InterPro" id="IPR045275">
    <property type="entry name" value="MscS_archaea/bacteria_type"/>
</dbReference>
<keyword evidence="5 7" id="KW-1133">Transmembrane helix</keyword>
<dbReference type="Proteomes" id="UP000190140">
    <property type="component" value="Unassembled WGS sequence"/>
</dbReference>
<evidence type="ECO:0000256" key="3">
    <source>
        <dbReference type="ARBA" id="ARBA00022475"/>
    </source>
</evidence>
<dbReference type="Gene3D" id="2.30.30.60">
    <property type="match status" value="1"/>
</dbReference>
<dbReference type="Pfam" id="PF05552">
    <property type="entry name" value="MS_channel_1st_1"/>
    <property type="match status" value="1"/>
</dbReference>
<comment type="caution">
    <text evidence="11">The sequence shown here is derived from an EMBL/GenBank/DDBJ whole genome shotgun (WGS) entry which is preliminary data.</text>
</comment>
<dbReference type="SUPFAM" id="SSF82861">
    <property type="entry name" value="Mechanosensitive channel protein MscS (YggB), transmembrane region"/>
    <property type="match status" value="1"/>
</dbReference>
<accession>A0A1V4I4B0</accession>
<comment type="similarity">
    <text evidence="2">Belongs to the MscS (TC 1.A.23) family.</text>
</comment>
<evidence type="ECO:0000259" key="8">
    <source>
        <dbReference type="Pfam" id="PF00924"/>
    </source>
</evidence>
<dbReference type="InterPro" id="IPR006686">
    <property type="entry name" value="MscS_channel_CS"/>
</dbReference>
<proteinExistence type="inferred from homology"/>
<dbReference type="RefSeq" id="WP_331722083.1">
    <property type="nucleotide sequence ID" value="NZ_MZGW01000013.1"/>
</dbReference>
<dbReference type="InterPro" id="IPR049142">
    <property type="entry name" value="MS_channel_1st"/>
</dbReference>
<feature type="transmembrane region" description="Helical" evidence="7">
    <location>
        <begin position="87"/>
        <end position="116"/>
    </location>
</feature>
<dbReference type="GO" id="GO:0005886">
    <property type="term" value="C:plasma membrane"/>
    <property type="evidence" value="ECO:0007669"/>
    <property type="project" value="UniProtKB-SubCell"/>
</dbReference>
<keyword evidence="3" id="KW-1003">Cell membrane</keyword>
<dbReference type="GO" id="GO:0008381">
    <property type="term" value="F:mechanosensitive monoatomic ion channel activity"/>
    <property type="evidence" value="ECO:0007669"/>
    <property type="project" value="InterPro"/>
</dbReference>
<dbReference type="SUPFAM" id="SSF82689">
    <property type="entry name" value="Mechanosensitive channel protein MscS (YggB), C-terminal domain"/>
    <property type="match status" value="1"/>
</dbReference>
<evidence type="ECO:0000256" key="7">
    <source>
        <dbReference type="SAM" id="Phobius"/>
    </source>
</evidence>
<evidence type="ECO:0000256" key="6">
    <source>
        <dbReference type="ARBA" id="ARBA00023136"/>
    </source>
</evidence>
<dbReference type="PANTHER" id="PTHR30221">
    <property type="entry name" value="SMALL-CONDUCTANCE MECHANOSENSITIVE CHANNEL"/>
    <property type="match status" value="1"/>
</dbReference>
<feature type="domain" description="Mechanosensitive ion channel MscS" evidence="8">
    <location>
        <begin position="103"/>
        <end position="168"/>
    </location>
</feature>
<feature type="transmembrane region" description="Helical" evidence="7">
    <location>
        <begin position="54"/>
        <end position="75"/>
    </location>
</feature>
<dbReference type="STRING" id="29349.CLOTH_20050"/>
<gene>
    <name evidence="11" type="primary">mscS</name>
    <name evidence="11" type="ORF">CLOTH_20050</name>
</gene>
<keyword evidence="12" id="KW-1185">Reference proteome</keyword>
<dbReference type="EMBL" id="MZGW01000013">
    <property type="protein sequence ID" value="OPJ54714.1"/>
    <property type="molecule type" value="Genomic_DNA"/>
</dbReference>
<evidence type="ECO:0000313" key="11">
    <source>
        <dbReference type="EMBL" id="OPJ54714.1"/>
    </source>
</evidence>
<dbReference type="InterPro" id="IPR011066">
    <property type="entry name" value="MscS_channel_C_sf"/>
</dbReference>
<name>A0A1V4I4B0_9FIRM</name>
<dbReference type="PROSITE" id="PS01246">
    <property type="entry name" value="UPF0003"/>
    <property type="match status" value="1"/>
</dbReference>
<dbReference type="InterPro" id="IPR011014">
    <property type="entry name" value="MscS_channel_TM-2"/>
</dbReference>
<keyword evidence="4 7" id="KW-0812">Transmembrane</keyword>
<dbReference type="SUPFAM" id="SSF50182">
    <property type="entry name" value="Sm-like ribonucleoproteins"/>
    <property type="match status" value="1"/>
</dbReference>
<dbReference type="Pfam" id="PF21088">
    <property type="entry name" value="MS_channel_1st"/>
    <property type="match status" value="1"/>
</dbReference>
<evidence type="ECO:0000256" key="2">
    <source>
        <dbReference type="ARBA" id="ARBA00008017"/>
    </source>
</evidence>